<dbReference type="CDD" id="cd04301">
    <property type="entry name" value="NAT_SF"/>
    <property type="match status" value="1"/>
</dbReference>
<dbReference type="Proteomes" id="UP000194266">
    <property type="component" value="Unassembled WGS sequence"/>
</dbReference>
<evidence type="ECO:0000313" key="2">
    <source>
        <dbReference type="EMBL" id="OSZ55675.1"/>
    </source>
</evidence>
<dbReference type="SUPFAM" id="SSF55729">
    <property type="entry name" value="Acyl-CoA N-acyltransferases (Nat)"/>
    <property type="match status" value="1"/>
</dbReference>
<dbReference type="PROSITE" id="PS51186">
    <property type="entry name" value="GNAT"/>
    <property type="match status" value="1"/>
</dbReference>
<evidence type="ECO:0000259" key="1">
    <source>
        <dbReference type="PROSITE" id="PS51186"/>
    </source>
</evidence>
<proteinExistence type="predicted"/>
<dbReference type="InterPro" id="IPR016181">
    <property type="entry name" value="Acyl_CoA_acyltransferase"/>
</dbReference>
<protein>
    <recommendedName>
        <fullName evidence="1">N-acetyltransferase domain-containing protein</fullName>
    </recommendedName>
</protein>
<dbReference type="Pfam" id="PF00583">
    <property type="entry name" value="Acetyltransf_1"/>
    <property type="match status" value="1"/>
</dbReference>
<dbReference type="EMBL" id="MRYD01000439">
    <property type="protein sequence ID" value="OSZ55675.1"/>
    <property type="molecule type" value="Genomic_DNA"/>
</dbReference>
<organism evidence="2 3">
    <name type="scientific">Streptomyces pharetrae CZA14</name>
    <dbReference type="NCBI Taxonomy" id="1144883"/>
    <lineage>
        <taxon>Bacteria</taxon>
        <taxon>Bacillati</taxon>
        <taxon>Actinomycetota</taxon>
        <taxon>Actinomycetes</taxon>
        <taxon>Kitasatosporales</taxon>
        <taxon>Streptomycetaceae</taxon>
        <taxon>Streptomyces</taxon>
    </lineage>
</organism>
<accession>A0ABX3Y731</accession>
<evidence type="ECO:0000313" key="3">
    <source>
        <dbReference type="Proteomes" id="UP000194266"/>
    </source>
</evidence>
<gene>
    <name evidence="2" type="ORF">OQI_37135</name>
</gene>
<sequence>MGHAELRWTGCAAPEARAARPGCPELNGLAVRPEPLRSRGIGTALIRAAERLARERGIDVMGLGAGADNPRAAALYARSDTGLRWPVPTAGHIRTTRCPAGAGGLLHVSRQKAAASIGTQHSKALAQRTPASP</sequence>
<dbReference type="InterPro" id="IPR000182">
    <property type="entry name" value="GNAT_dom"/>
</dbReference>
<dbReference type="RefSeq" id="WP_318275740.1">
    <property type="nucleotide sequence ID" value="NZ_MRYD01000439.1"/>
</dbReference>
<name>A0ABX3Y731_9ACTN</name>
<reference evidence="2 3" key="1">
    <citation type="submission" date="2016-12" db="EMBL/GenBank/DDBJ databases">
        <title>Genome Mining:The Detection of Biosynthetic Gene Clusters to Aid in the Expression of Curamycin A produced by Streptomyces sp. strain CZA14.</title>
        <authorList>
            <person name="Durrell K.A."/>
            <person name="Kirby B.M."/>
            <person name="Khan W."/>
            <person name="Mthethwa T."/>
            <person name="Le Roes-Hill M."/>
        </authorList>
    </citation>
    <scope>NUCLEOTIDE SEQUENCE [LARGE SCALE GENOMIC DNA]</scope>
    <source>
        <strain evidence="2 3">CZA14</strain>
    </source>
</reference>
<keyword evidence="3" id="KW-1185">Reference proteome</keyword>
<comment type="caution">
    <text evidence="2">The sequence shown here is derived from an EMBL/GenBank/DDBJ whole genome shotgun (WGS) entry which is preliminary data.</text>
</comment>
<feature type="domain" description="N-acetyltransferase" evidence="1">
    <location>
        <begin position="1"/>
        <end position="115"/>
    </location>
</feature>
<dbReference type="Gene3D" id="3.40.630.30">
    <property type="match status" value="1"/>
</dbReference>